<name>A0A1F6CSC9_9BACT</name>
<keyword evidence="1" id="KW-1133">Transmembrane helix</keyword>
<proteinExistence type="predicted"/>
<sequence length="173" mass="17613">MSNLLPNDAKKEIWSMYRARFIVAGSLMALIAAALCVLALLPSYLALRADGAGNSAPTTASKAATEADRAAIASLRAVLTSLSPLVAATTTPTAAIGKALSLRPATISIDHVTYTGGDSGTIMLVGSAATREAINGYRQALAADPYFKTVSIPVGDLAGAPGARFSLSLSGDF</sequence>
<comment type="caution">
    <text evidence="2">The sequence shown here is derived from an EMBL/GenBank/DDBJ whole genome shotgun (WGS) entry which is preliminary data.</text>
</comment>
<reference evidence="2 3" key="1">
    <citation type="journal article" date="2016" name="Nat. Commun.">
        <title>Thousands of microbial genomes shed light on interconnected biogeochemical processes in an aquifer system.</title>
        <authorList>
            <person name="Anantharaman K."/>
            <person name="Brown C.T."/>
            <person name="Hug L.A."/>
            <person name="Sharon I."/>
            <person name="Castelle C.J."/>
            <person name="Probst A.J."/>
            <person name="Thomas B.C."/>
            <person name="Singh A."/>
            <person name="Wilkins M.J."/>
            <person name="Karaoz U."/>
            <person name="Brodie E.L."/>
            <person name="Williams K.H."/>
            <person name="Hubbard S.S."/>
            <person name="Banfield J.F."/>
        </authorList>
    </citation>
    <scope>NUCLEOTIDE SEQUENCE [LARGE SCALE GENOMIC DNA]</scope>
</reference>
<dbReference type="AlphaFoldDB" id="A0A1F6CSC9"/>
<evidence type="ECO:0000313" key="3">
    <source>
        <dbReference type="Proteomes" id="UP000176445"/>
    </source>
</evidence>
<evidence type="ECO:0000256" key="1">
    <source>
        <dbReference type="SAM" id="Phobius"/>
    </source>
</evidence>
<dbReference type="EMBL" id="MFKW01000005">
    <property type="protein sequence ID" value="OGG52053.1"/>
    <property type="molecule type" value="Genomic_DNA"/>
</dbReference>
<evidence type="ECO:0000313" key="2">
    <source>
        <dbReference type="EMBL" id="OGG52053.1"/>
    </source>
</evidence>
<keyword evidence="1" id="KW-0472">Membrane</keyword>
<organism evidence="2 3">
    <name type="scientific">Candidatus Kaiserbacteria bacterium RIFCSPHIGHO2_01_FULL_54_36b</name>
    <dbReference type="NCBI Taxonomy" id="1798483"/>
    <lineage>
        <taxon>Bacteria</taxon>
        <taxon>Candidatus Kaiseribacteriota</taxon>
    </lineage>
</organism>
<protein>
    <submittedName>
        <fullName evidence="2">Uncharacterized protein</fullName>
    </submittedName>
</protein>
<accession>A0A1F6CSC9</accession>
<dbReference type="Proteomes" id="UP000176445">
    <property type="component" value="Unassembled WGS sequence"/>
</dbReference>
<keyword evidence="1" id="KW-0812">Transmembrane</keyword>
<gene>
    <name evidence="2" type="ORF">A2704_06170</name>
</gene>
<feature type="transmembrane region" description="Helical" evidence="1">
    <location>
        <begin position="21"/>
        <end position="45"/>
    </location>
</feature>